<dbReference type="RefSeq" id="WP_407032383.1">
    <property type="nucleotide sequence ID" value="NZ_JAQGEF010000021.1"/>
</dbReference>
<dbReference type="InterPro" id="IPR005145">
    <property type="entry name" value="Sua5_C"/>
</dbReference>
<dbReference type="Pfam" id="PF03481">
    <property type="entry name" value="Sua5_C"/>
    <property type="match status" value="1"/>
</dbReference>
<dbReference type="InterPro" id="IPR050156">
    <property type="entry name" value="TC-AMP_synthase_SUA5"/>
</dbReference>
<dbReference type="EMBL" id="JAQGEF010000021">
    <property type="protein sequence ID" value="MDA3616054.1"/>
    <property type="molecule type" value="Genomic_DNA"/>
</dbReference>
<evidence type="ECO:0000256" key="9">
    <source>
        <dbReference type="ARBA" id="ARBA00022741"/>
    </source>
</evidence>
<evidence type="ECO:0000256" key="5">
    <source>
        <dbReference type="ARBA" id="ARBA00022490"/>
    </source>
</evidence>
<dbReference type="Gene3D" id="3.90.870.10">
    <property type="entry name" value="DHBP synthase"/>
    <property type="match status" value="1"/>
</dbReference>
<dbReference type="Pfam" id="PF01300">
    <property type="entry name" value="Sua5_yciO_yrdC"/>
    <property type="match status" value="1"/>
</dbReference>
<dbReference type="PROSITE" id="PS51163">
    <property type="entry name" value="YRDC"/>
    <property type="match status" value="1"/>
</dbReference>
<evidence type="ECO:0000256" key="8">
    <source>
        <dbReference type="ARBA" id="ARBA00022695"/>
    </source>
</evidence>
<evidence type="ECO:0000256" key="10">
    <source>
        <dbReference type="ARBA" id="ARBA00022840"/>
    </source>
</evidence>
<evidence type="ECO:0000256" key="1">
    <source>
        <dbReference type="ARBA" id="ARBA00004496"/>
    </source>
</evidence>
<evidence type="ECO:0000256" key="11">
    <source>
        <dbReference type="ARBA" id="ARBA00029774"/>
    </source>
</evidence>
<dbReference type="InterPro" id="IPR006070">
    <property type="entry name" value="Sua5-like_dom"/>
</dbReference>
<dbReference type="Proteomes" id="UP001210231">
    <property type="component" value="Unassembled WGS sequence"/>
</dbReference>
<dbReference type="GO" id="GO:0061710">
    <property type="term" value="F:L-threonylcarbamoyladenylate synthase"/>
    <property type="evidence" value="ECO:0007669"/>
    <property type="project" value="UniProtKB-EC"/>
</dbReference>
<protein>
    <recommendedName>
        <fullName evidence="4 13">Threonylcarbamoyl-AMP synthase</fullName>
        <shortName evidence="13">TC-AMP synthase</shortName>
        <ecNumber evidence="3 13">2.7.7.87</ecNumber>
    </recommendedName>
    <alternativeName>
        <fullName evidence="11 13">L-threonylcarbamoyladenylate synthase</fullName>
    </alternativeName>
</protein>
<evidence type="ECO:0000313" key="16">
    <source>
        <dbReference type="Proteomes" id="UP001210231"/>
    </source>
</evidence>
<reference evidence="15 16" key="1">
    <citation type="submission" date="2022-12" db="EMBL/GenBank/DDBJ databases">
        <title>Chitinophagaceae gen. sp. nov., a new member of the family Chitinophagaceae, isolated from soil in a chemical factory.</title>
        <authorList>
            <person name="Ke Z."/>
        </authorList>
    </citation>
    <scope>NUCLEOTIDE SEQUENCE [LARGE SCALE GENOMIC DNA]</scope>
    <source>
        <strain evidence="15 16">LY-5</strain>
    </source>
</reference>
<keyword evidence="9 13" id="KW-0547">Nucleotide-binding</keyword>
<evidence type="ECO:0000256" key="4">
    <source>
        <dbReference type="ARBA" id="ARBA00015492"/>
    </source>
</evidence>
<dbReference type="NCBIfam" id="TIGR00057">
    <property type="entry name" value="L-threonylcarbamoyladenylate synthase"/>
    <property type="match status" value="1"/>
</dbReference>
<sequence>MTTEIGKNIDEAKAHLLNGDVVAIPTETVYGLAGNALNEEAVIKIFEAKNRPHFNPLIIHLPFWNDVKKYVTYIPEHAHTLAMHFSPGPITYLLPKKATIPDIITAGSKKVAVRIPAHPVTLQLLRAIDFPLAAPSANQFGYVSPTSPEHVYNSLKGRIPFILDGGSSNIGVESTIVDFEGDDIIIRRNGGISKEEIEAVLGFPVSSATEASEHPVAPGQLKSHYATNTPLYMVEASSLTGHNHDNTITIGFGIQHADATFNLSPEGDLHEAAKHLFELLRIADAQNAEAIYVSEVPNTGIGVAINDRLQRAQHQMK</sequence>
<evidence type="ECO:0000256" key="6">
    <source>
        <dbReference type="ARBA" id="ARBA00022679"/>
    </source>
</evidence>
<comment type="similarity">
    <text evidence="2 13">Belongs to the SUA5 family.</text>
</comment>
<dbReference type="InterPro" id="IPR010923">
    <property type="entry name" value="T(6)A37_SUA5"/>
</dbReference>
<name>A0ABT4UMH4_9BACT</name>
<comment type="caution">
    <text evidence="15">The sequence shown here is derived from an EMBL/GenBank/DDBJ whole genome shotgun (WGS) entry which is preliminary data.</text>
</comment>
<proteinExistence type="inferred from homology"/>
<evidence type="ECO:0000256" key="7">
    <source>
        <dbReference type="ARBA" id="ARBA00022694"/>
    </source>
</evidence>
<gene>
    <name evidence="15" type="ORF">O3P16_14660</name>
</gene>
<keyword evidence="8 13" id="KW-0548">Nucleotidyltransferase</keyword>
<dbReference type="PANTHER" id="PTHR17490:SF16">
    <property type="entry name" value="THREONYLCARBAMOYL-AMP SYNTHASE"/>
    <property type="match status" value="1"/>
</dbReference>
<dbReference type="PANTHER" id="PTHR17490">
    <property type="entry name" value="SUA5"/>
    <property type="match status" value="1"/>
</dbReference>
<evidence type="ECO:0000259" key="14">
    <source>
        <dbReference type="PROSITE" id="PS51163"/>
    </source>
</evidence>
<comment type="catalytic activity">
    <reaction evidence="12 13">
        <text>L-threonine + hydrogencarbonate + ATP = L-threonylcarbamoyladenylate + diphosphate + H2O</text>
        <dbReference type="Rhea" id="RHEA:36407"/>
        <dbReference type="ChEBI" id="CHEBI:15377"/>
        <dbReference type="ChEBI" id="CHEBI:17544"/>
        <dbReference type="ChEBI" id="CHEBI:30616"/>
        <dbReference type="ChEBI" id="CHEBI:33019"/>
        <dbReference type="ChEBI" id="CHEBI:57926"/>
        <dbReference type="ChEBI" id="CHEBI:73682"/>
        <dbReference type="EC" id="2.7.7.87"/>
    </reaction>
</comment>
<dbReference type="InterPro" id="IPR017945">
    <property type="entry name" value="DHBP_synth_RibB-like_a/b_dom"/>
</dbReference>
<keyword evidence="7 13" id="KW-0819">tRNA processing</keyword>
<keyword evidence="16" id="KW-1185">Reference proteome</keyword>
<evidence type="ECO:0000313" key="15">
    <source>
        <dbReference type="EMBL" id="MDA3616054.1"/>
    </source>
</evidence>
<dbReference type="EC" id="2.7.7.87" evidence="3 13"/>
<evidence type="ECO:0000256" key="2">
    <source>
        <dbReference type="ARBA" id="ARBA00007663"/>
    </source>
</evidence>
<evidence type="ECO:0000256" key="13">
    <source>
        <dbReference type="PIRNR" id="PIRNR004930"/>
    </source>
</evidence>
<dbReference type="SUPFAM" id="SSF55821">
    <property type="entry name" value="YrdC/RibB"/>
    <property type="match status" value="1"/>
</dbReference>
<accession>A0ABT4UMH4</accession>
<dbReference type="InterPro" id="IPR038385">
    <property type="entry name" value="Sua5/YwlC_C"/>
</dbReference>
<keyword evidence="10 13" id="KW-0067">ATP-binding</keyword>
<keyword evidence="5 13" id="KW-0963">Cytoplasm</keyword>
<comment type="subcellular location">
    <subcellularLocation>
        <location evidence="1 13">Cytoplasm</location>
    </subcellularLocation>
</comment>
<dbReference type="PIRSF" id="PIRSF004930">
    <property type="entry name" value="Tln_factor_SUA5"/>
    <property type="match status" value="1"/>
</dbReference>
<feature type="domain" description="YrdC-like" evidence="14">
    <location>
        <begin position="6"/>
        <end position="192"/>
    </location>
</feature>
<organism evidence="15 16">
    <name type="scientific">Polluticaenibacter yanchengensis</name>
    <dbReference type="NCBI Taxonomy" id="3014562"/>
    <lineage>
        <taxon>Bacteria</taxon>
        <taxon>Pseudomonadati</taxon>
        <taxon>Bacteroidota</taxon>
        <taxon>Chitinophagia</taxon>
        <taxon>Chitinophagales</taxon>
        <taxon>Chitinophagaceae</taxon>
        <taxon>Polluticaenibacter</taxon>
    </lineage>
</organism>
<dbReference type="Gene3D" id="3.40.50.11030">
    <property type="entry name" value="Threonylcarbamoyl-AMP synthase, C-terminal domain"/>
    <property type="match status" value="1"/>
</dbReference>
<keyword evidence="6 13" id="KW-0808">Transferase</keyword>
<evidence type="ECO:0000256" key="12">
    <source>
        <dbReference type="ARBA" id="ARBA00048366"/>
    </source>
</evidence>
<comment type="function">
    <text evidence="13">Required for the formation of a threonylcarbamoyl group on adenosine at position 37 (t(6)A37) in tRNAs that read codons beginning with adenine.</text>
</comment>
<evidence type="ECO:0000256" key="3">
    <source>
        <dbReference type="ARBA" id="ARBA00012584"/>
    </source>
</evidence>